<dbReference type="RefSeq" id="WP_229686877.1">
    <property type="nucleotide sequence ID" value="NZ_BMMK01000052.1"/>
</dbReference>
<evidence type="ECO:0000256" key="1">
    <source>
        <dbReference type="SAM" id="MobiDB-lite"/>
    </source>
</evidence>
<keyword evidence="3" id="KW-1185">Reference proteome</keyword>
<comment type="caution">
    <text evidence="2">The sequence shown here is derived from an EMBL/GenBank/DDBJ whole genome shotgun (WGS) entry which is preliminary data.</text>
</comment>
<accession>A0A8J3CE66</accession>
<name>A0A8J3CE66_9PSEU</name>
<feature type="region of interest" description="Disordered" evidence="1">
    <location>
        <begin position="1"/>
        <end position="129"/>
    </location>
</feature>
<gene>
    <name evidence="2" type="ORF">GCM10012275_60340</name>
</gene>
<proteinExistence type="predicted"/>
<dbReference type="Proteomes" id="UP000637578">
    <property type="component" value="Unassembled WGS sequence"/>
</dbReference>
<feature type="compositionally biased region" description="Polar residues" evidence="1">
    <location>
        <begin position="571"/>
        <end position="583"/>
    </location>
</feature>
<dbReference type="Pfam" id="PF13148">
    <property type="entry name" value="DUF3987"/>
    <property type="match status" value="1"/>
</dbReference>
<dbReference type="EMBL" id="BMMK01000052">
    <property type="protein sequence ID" value="GGM81637.1"/>
    <property type="molecule type" value="Genomic_DNA"/>
</dbReference>
<evidence type="ECO:0000313" key="3">
    <source>
        <dbReference type="Proteomes" id="UP000637578"/>
    </source>
</evidence>
<reference evidence="2" key="2">
    <citation type="submission" date="2020-09" db="EMBL/GenBank/DDBJ databases">
        <authorList>
            <person name="Sun Q."/>
            <person name="Zhou Y."/>
        </authorList>
    </citation>
    <scope>NUCLEOTIDE SEQUENCE</scope>
    <source>
        <strain evidence="2">CGMCC 4.5737</strain>
    </source>
</reference>
<feature type="compositionally biased region" description="Low complexity" evidence="1">
    <location>
        <begin position="558"/>
        <end position="569"/>
    </location>
</feature>
<protein>
    <recommendedName>
        <fullName evidence="4">DUF3987 domain-containing protein</fullName>
    </recommendedName>
</protein>
<feature type="compositionally biased region" description="Low complexity" evidence="1">
    <location>
        <begin position="81"/>
        <end position="100"/>
    </location>
</feature>
<dbReference type="AlphaFoldDB" id="A0A8J3CE66"/>
<feature type="region of interest" description="Disordered" evidence="1">
    <location>
        <begin position="557"/>
        <end position="583"/>
    </location>
</feature>
<sequence>MTVPEPTTDPAQTGRHLRPVPTAGSPGPGSDAPVERDEPAPGAGGYRQGYSPEVQHKQAAGSPDAESPEPASYAPDERGEPAAGSPAPGSPAPGSNGTAPEGAGRKDRGHRLRQADTGTGRSPAGSAALWEAERRAAAEVARARAELPALDTAALDCFLGRLVGVVAEHTEADPVAVLASLLCAAGVYLGPGPHVRAGDDRHPLLVWPLIVGRTNSGRKGASWSSARRLLAAADPEFLVGNVRSGLTSGEGLAQLFVPVCQQCGTDLDSPSEEFCSSTCQNRWEKKGRANAARRRRLPPGDRRLLVFEPEWAAVMARMKREGNSLSATLRAAWEGGDLSTMNVTARVAPESHIGITAHITPAEFKAKVSAADLAGGTYNRFLPLLVARSKFLPLALGADPDTVAQLGASLAGRLRHAAGIGTLGFTAGGADAWRHLYVEFGTDPGEGTGPAVEQFISRTAPNCLRIAGIHAALDGSDQISDRHLSAAAALIRYSIASARAVFAPDAELTKIAGYIARAGQAGRTRTDITTECFDKHKKAAEIDGLLERLLAAGRITRSLRPSPSGRGRPTQIFTATSHANEAN</sequence>
<organism evidence="2 3">
    <name type="scientific">Longimycelium tulufanense</name>
    <dbReference type="NCBI Taxonomy" id="907463"/>
    <lineage>
        <taxon>Bacteria</taxon>
        <taxon>Bacillati</taxon>
        <taxon>Actinomycetota</taxon>
        <taxon>Actinomycetes</taxon>
        <taxon>Pseudonocardiales</taxon>
        <taxon>Pseudonocardiaceae</taxon>
        <taxon>Longimycelium</taxon>
    </lineage>
</organism>
<evidence type="ECO:0008006" key="4">
    <source>
        <dbReference type="Google" id="ProtNLM"/>
    </source>
</evidence>
<dbReference type="InterPro" id="IPR025048">
    <property type="entry name" value="DUF3987"/>
</dbReference>
<reference evidence="2" key="1">
    <citation type="journal article" date="2014" name="Int. J. Syst. Evol. Microbiol.">
        <title>Complete genome sequence of Corynebacterium casei LMG S-19264T (=DSM 44701T), isolated from a smear-ripened cheese.</title>
        <authorList>
            <consortium name="US DOE Joint Genome Institute (JGI-PGF)"/>
            <person name="Walter F."/>
            <person name="Albersmeier A."/>
            <person name="Kalinowski J."/>
            <person name="Ruckert C."/>
        </authorList>
    </citation>
    <scope>NUCLEOTIDE SEQUENCE</scope>
    <source>
        <strain evidence="2">CGMCC 4.5737</strain>
    </source>
</reference>
<evidence type="ECO:0000313" key="2">
    <source>
        <dbReference type="EMBL" id="GGM81637.1"/>
    </source>
</evidence>